<dbReference type="AlphaFoldDB" id="A0A9D4FHC8"/>
<comment type="caution">
    <text evidence="1">The sequence shown here is derived from an EMBL/GenBank/DDBJ whole genome shotgun (WGS) entry which is preliminary data.</text>
</comment>
<dbReference type="EMBL" id="JAIWYP010000007">
    <property type="protein sequence ID" value="KAH3795857.1"/>
    <property type="molecule type" value="Genomic_DNA"/>
</dbReference>
<gene>
    <name evidence="1" type="ORF">DPMN_149419</name>
</gene>
<organism evidence="1 2">
    <name type="scientific">Dreissena polymorpha</name>
    <name type="common">Zebra mussel</name>
    <name type="synonym">Mytilus polymorpha</name>
    <dbReference type="NCBI Taxonomy" id="45954"/>
    <lineage>
        <taxon>Eukaryota</taxon>
        <taxon>Metazoa</taxon>
        <taxon>Spiralia</taxon>
        <taxon>Lophotrochozoa</taxon>
        <taxon>Mollusca</taxon>
        <taxon>Bivalvia</taxon>
        <taxon>Autobranchia</taxon>
        <taxon>Heteroconchia</taxon>
        <taxon>Euheterodonta</taxon>
        <taxon>Imparidentia</taxon>
        <taxon>Neoheterodontei</taxon>
        <taxon>Myida</taxon>
        <taxon>Dreissenoidea</taxon>
        <taxon>Dreissenidae</taxon>
        <taxon>Dreissena</taxon>
    </lineage>
</organism>
<reference evidence="1" key="1">
    <citation type="journal article" date="2019" name="bioRxiv">
        <title>The Genome of the Zebra Mussel, Dreissena polymorpha: A Resource for Invasive Species Research.</title>
        <authorList>
            <person name="McCartney M.A."/>
            <person name="Auch B."/>
            <person name="Kono T."/>
            <person name="Mallez S."/>
            <person name="Zhang Y."/>
            <person name="Obille A."/>
            <person name="Becker A."/>
            <person name="Abrahante J.E."/>
            <person name="Garbe J."/>
            <person name="Badalamenti J.P."/>
            <person name="Herman A."/>
            <person name="Mangelson H."/>
            <person name="Liachko I."/>
            <person name="Sullivan S."/>
            <person name="Sone E.D."/>
            <person name="Koren S."/>
            <person name="Silverstein K.A.T."/>
            <person name="Beckman K.B."/>
            <person name="Gohl D.M."/>
        </authorList>
    </citation>
    <scope>NUCLEOTIDE SEQUENCE</scope>
    <source>
        <strain evidence="1">Duluth1</strain>
        <tissue evidence="1">Whole animal</tissue>
    </source>
</reference>
<protein>
    <submittedName>
        <fullName evidence="1">Uncharacterized protein</fullName>
    </submittedName>
</protein>
<evidence type="ECO:0000313" key="1">
    <source>
        <dbReference type="EMBL" id="KAH3795857.1"/>
    </source>
</evidence>
<accession>A0A9D4FHC8</accession>
<proteinExistence type="predicted"/>
<keyword evidence="2" id="KW-1185">Reference proteome</keyword>
<name>A0A9D4FHC8_DREPO</name>
<sequence>MYYCSTAPTGLSFSTVRNFCSIFNPSDYLIKFEMRYGEACCSCRVSPPPSPPSPPPPLLPPPHLAIPPVLPPTTTIKPLLLPPPPPHHPF</sequence>
<dbReference type="Proteomes" id="UP000828390">
    <property type="component" value="Unassembled WGS sequence"/>
</dbReference>
<reference evidence="1" key="2">
    <citation type="submission" date="2020-11" db="EMBL/GenBank/DDBJ databases">
        <authorList>
            <person name="McCartney M.A."/>
            <person name="Auch B."/>
            <person name="Kono T."/>
            <person name="Mallez S."/>
            <person name="Becker A."/>
            <person name="Gohl D.M."/>
            <person name="Silverstein K.A.T."/>
            <person name="Koren S."/>
            <person name="Bechman K.B."/>
            <person name="Herman A."/>
            <person name="Abrahante J.E."/>
            <person name="Garbe J."/>
        </authorList>
    </citation>
    <scope>NUCLEOTIDE SEQUENCE</scope>
    <source>
        <strain evidence="1">Duluth1</strain>
        <tissue evidence="1">Whole animal</tissue>
    </source>
</reference>
<evidence type="ECO:0000313" key="2">
    <source>
        <dbReference type="Proteomes" id="UP000828390"/>
    </source>
</evidence>